<feature type="transmembrane region" description="Helical" evidence="1">
    <location>
        <begin position="60"/>
        <end position="80"/>
    </location>
</feature>
<protein>
    <submittedName>
        <fullName evidence="3">Putative keratin-associated protein</fullName>
    </submittedName>
</protein>
<evidence type="ECO:0000256" key="1">
    <source>
        <dbReference type="SAM" id="Phobius"/>
    </source>
</evidence>
<keyword evidence="1" id="KW-0472">Membrane</keyword>
<evidence type="ECO:0000313" key="3">
    <source>
        <dbReference type="EMBL" id="NIE49668.1"/>
    </source>
</evidence>
<keyword evidence="1" id="KW-1133">Transmembrane helix</keyword>
<reference evidence="3" key="1">
    <citation type="submission" date="2020-03" db="EMBL/GenBank/DDBJ databases">
        <title>A transcriptome and proteome of the tick Rhipicephalus microplus shaped by the genetic composition of its hosts and developmental stage.</title>
        <authorList>
            <person name="Garcia G.R."/>
            <person name="Ribeiro J.M.C."/>
            <person name="Maruyama S.R."/>
            <person name="Gardinasse L.G."/>
            <person name="Nelson K."/>
            <person name="Ferreira B.R."/>
            <person name="Andrade T.G."/>
            <person name="Santos I.K.F.M."/>
        </authorList>
    </citation>
    <scope>NUCLEOTIDE SEQUENCE</scope>
    <source>
        <strain evidence="3">NSGR</strain>
        <tissue evidence="3">Salivary glands</tissue>
    </source>
</reference>
<dbReference type="EMBL" id="GIKN01007395">
    <property type="protein sequence ID" value="NIE49668.1"/>
    <property type="molecule type" value="Transcribed_RNA"/>
</dbReference>
<organism evidence="3">
    <name type="scientific">Rhipicephalus microplus</name>
    <name type="common">Cattle tick</name>
    <name type="synonym">Boophilus microplus</name>
    <dbReference type="NCBI Taxonomy" id="6941"/>
    <lineage>
        <taxon>Eukaryota</taxon>
        <taxon>Metazoa</taxon>
        <taxon>Ecdysozoa</taxon>
        <taxon>Arthropoda</taxon>
        <taxon>Chelicerata</taxon>
        <taxon>Arachnida</taxon>
        <taxon>Acari</taxon>
        <taxon>Parasitiformes</taxon>
        <taxon>Ixodida</taxon>
        <taxon>Ixodoidea</taxon>
        <taxon>Ixodidae</taxon>
        <taxon>Rhipicephalinae</taxon>
        <taxon>Rhipicephalus</taxon>
        <taxon>Boophilus</taxon>
    </lineage>
</organism>
<name>A0A6G5AGF2_RHIMP</name>
<evidence type="ECO:0000256" key="2">
    <source>
        <dbReference type="SAM" id="SignalP"/>
    </source>
</evidence>
<accession>A0A6G5AGF2</accession>
<proteinExistence type="predicted"/>
<keyword evidence="2" id="KW-0732">Signal</keyword>
<dbReference type="AlphaFoldDB" id="A0A6G5AGF2"/>
<keyword evidence="1" id="KW-0812">Transmembrane</keyword>
<feature type="chain" id="PRO_5026096195" evidence="2">
    <location>
        <begin position="17"/>
        <end position="145"/>
    </location>
</feature>
<feature type="signal peptide" evidence="2">
    <location>
        <begin position="1"/>
        <end position="16"/>
    </location>
</feature>
<sequence>MSFLILCCSLHFYCSGLFTTFYFCPSLVCVSSGPASEIVAMASMSTASYVISLCDQMPKYLVWSFVFASLVCLLCMLVFLPSLSLSISSDLYLECKLVPRTTTSLCLSLDAVFKEVLEHLLFLGRCPCFHCLTYNRRKIHTKDFF</sequence>